<comment type="similarity">
    <text evidence="3 7">Belongs to the MoeA family.</text>
</comment>
<comment type="caution">
    <text evidence="9">The sequence shown here is derived from an EMBL/GenBank/DDBJ whole genome shotgun (WGS) entry which is preliminary data.</text>
</comment>
<dbReference type="SUPFAM" id="SSF53218">
    <property type="entry name" value="Molybdenum cofactor biosynthesis proteins"/>
    <property type="match status" value="1"/>
</dbReference>
<name>A0A8J3QUU4_9ACTN</name>
<evidence type="ECO:0000259" key="8">
    <source>
        <dbReference type="SMART" id="SM00852"/>
    </source>
</evidence>
<organism evidence="9 10">
    <name type="scientific">Rugosimonospora africana</name>
    <dbReference type="NCBI Taxonomy" id="556532"/>
    <lineage>
        <taxon>Bacteria</taxon>
        <taxon>Bacillati</taxon>
        <taxon>Actinomycetota</taxon>
        <taxon>Actinomycetes</taxon>
        <taxon>Micromonosporales</taxon>
        <taxon>Micromonosporaceae</taxon>
        <taxon>Rugosimonospora</taxon>
    </lineage>
</organism>
<dbReference type="EMBL" id="BONZ01000040">
    <property type="protein sequence ID" value="GIH16220.1"/>
    <property type="molecule type" value="Genomic_DNA"/>
</dbReference>
<sequence>MRALPWNRARTLAAELATPPPPENVPIGDAAGRVLAEPLRALVAVPGFDNAAMDGYAVRGAGPWRLTGRVLAGCPDPGALAERTAVEIATGAPVPAGADRVVPYEEANREGGLVAIRADAGRAWVRDHIRRRGEDAEPGDELLPAGSLVTPVVLGMAGSVGADTVSVVPRPRARVLLTGDEIVRAGLPGPGQVRDALGPLLPPLLAGFGADVTGVSVVGDASAAALTAALAATTEEIAVVCGASSVGPVDHLHAALAGLVATVHVNGVACRPGRPQVLAHRPDRGTDTGWIVGLPGNPYAALVAAYTLLAPLVAGLTGRGLPGLPTVAVSGQARPVPGLTRLVPVRWDDSGAVVVPRDGAGYLGAAAQADALAVIEPDWTPHAPARLILQC</sequence>
<dbReference type="SUPFAM" id="SSF63882">
    <property type="entry name" value="MoeA N-terminal region -like"/>
    <property type="match status" value="1"/>
</dbReference>
<dbReference type="InterPro" id="IPR036135">
    <property type="entry name" value="MoeA_linker/N_sf"/>
</dbReference>
<feature type="domain" description="MoaB/Mog" evidence="8">
    <location>
        <begin position="174"/>
        <end position="315"/>
    </location>
</feature>
<comment type="pathway">
    <text evidence="2 7">Cofactor biosynthesis; molybdopterin biosynthesis.</text>
</comment>
<dbReference type="AlphaFoldDB" id="A0A8J3QUU4"/>
<dbReference type="SMART" id="SM00852">
    <property type="entry name" value="MoCF_biosynth"/>
    <property type="match status" value="1"/>
</dbReference>
<evidence type="ECO:0000313" key="10">
    <source>
        <dbReference type="Proteomes" id="UP000642748"/>
    </source>
</evidence>
<accession>A0A8J3QUU4</accession>
<dbReference type="PANTHER" id="PTHR10192">
    <property type="entry name" value="MOLYBDOPTERIN BIOSYNTHESIS PROTEIN"/>
    <property type="match status" value="1"/>
</dbReference>
<reference evidence="9" key="1">
    <citation type="submission" date="2021-01" db="EMBL/GenBank/DDBJ databases">
        <title>Whole genome shotgun sequence of Rugosimonospora africana NBRC 104875.</title>
        <authorList>
            <person name="Komaki H."/>
            <person name="Tamura T."/>
        </authorList>
    </citation>
    <scope>NUCLEOTIDE SEQUENCE</scope>
    <source>
        <strain evidence="9">NBRC 104875</strain>
    </source>
</reference>
<comment type="function">
    <text evidence="1 7">Catalyzes the insertion of molybdate into adenylated molybdopterin with the concomitant release of AMP.</text>
</comment>
<evidence type="ECO:0000256" key="5">
    <source>
        <dbReference type="ARBA" id="ARBA00023150"/>
    </source>
</evidence>
<dbReference type="PANTHER" id="PTHR10192:SF5">
    <property type="entry name" value="GEPHYRIN"/>
    <property type="match status" value="1"/>
</dbReference>
<dbReference type="InterPro" id="IPR038987">
    <property type="entry name" value="MoeA-like"/>
</dbReference>
<keyword evidence="5 7" id="KW-0501">Molybdenum cofactor biosynthesis</keyword>
<gene>
    <name evidence="9" type="ORF">Raf01_43920</name>
</gene>
<evidence type="ECO:0000256" key="7">
    <source>
        <dbReference type="RuleBase" id="RU365090"/>
    </source>
</evidence>
<dbReference type="GO" id="GO:0061599">
    <property type="term" value="F:molybdopterin molybdotransferase activity"/>
    <property type="evidence" value="ECO:0007669"/>
    <property type="project" value="UniProtKB-UniRule"/>
</dbReference>
<proteinExistence type="inferred from homology"/>
<evidence type="ECO:0000256" key="2">
    <source>
        <dbReference type="ARBA" id="ARBA00005046"/>
    </source>
</evidence>
<keyword evidence="7" id="KW-0479">Metal-binding</keyword>
<evidence type="ECO:0000256" key="6">
    <source>
        <dbReference type="ARBA" id="ARBA00047317"/>
    </source>
</evidence>
<keyword evidence="7" id="KW-0460">Magnesium</keyword>
<dbReference type="Gene3D" id="3.90.105.10">
    <property type="entry name" value="Molybdopterin biosynthesis moea protein, domain 2"/>
    <property type="match status" value="1"/>
</dbReference>
<evidence type="ECO:0000313" key="9">
    <source>
        <dbReference type="EMBL" id="GIH16220.1"/>
    </source>
</evidence>
<evidence type="ECO:0000256" key="4">
    <source>
        <dbReference type="ARBA" id="ARBA00022505"/>
    </source>
</evidence>
<dbReference type="InterPro" id="IPR036688">
    <property type="entry name" value="MoeA_C_domain_IV_sf"/>
</dbReference>
<dbReference type="GO" id="GO:0006777">
    <property type="term" value="P:Mo-molybdopterin cofactor biosynthetic process"/>
    <property type="evidence" value="ECO:0007669"/>
    <property type="project" value="UniProtKB-UniRule"/>
</dbReference>
<dbReference type="Gene3D" id="3.40.980.10">
    <property type="entry name" value="MoaB/Mog-like domain"/>
    <property type="match status" value="1"/>
</dbReference>
<dbReference type="Gene3D" id="2.170.190.11">
    <property type="entry name" value="Molybdopterin biosynthesis moea protein, domain 3"/>
    <property type="match status" value="1"/>
</dbReference>
<keyword evidence="7" id="KW-0808">Transferase</keyword>
<evidence type="ECO:0000256" key="3">
    <source>
        <dbReference type="ARBA" id="ARBA00010763"/>
    </source>
</evidence>
<dbReference type="SUPFAM" id="SSF63867">
    <property type="entry name" value="MoeA C-terminal domain-like"/>
    <property type="match status" value="1"/>
</dbReference>
<dbReference type="CDD" id="cd00887">
    <property type="entry name" value="MoeA"/>
    <property type="match status" value="1"/>
</dbReference>
<dbReference type="Gene3D" id="2.40.340.10">
    <property type="entry name" value="MoeA, C-terminal, domain IV"/>
    <property type="match status" value="1"/>
</dbReference>
<dbReference type="RefSeq" id="WP_203919814.1">
    <property type="nucleotide sequence ID" value="NZ_BONZ01000040.1"/>
</dbReference>
<dbReference type="InterPro" id="IPR008284">
    <property type="entry name" value="MoCF_biosynth_CS"/>
</dbReference>
<dbReference type="GO" id="GO:0046872">
    <property type="term" value="F:metal ion binding"/>
    <property type="evidence" value="ECO:0007669"/>
    <property type="project" value="UniProtKB-UniRule"/>
</dbReference>
<dbReference type="Proteomes" id="UP000642748">
    <property type="component" value="Unassembled WGS sequence"/>
</dbReference>
<dbReference type="EC" id="2.10.1.1" evidence="7"/>
<comment type="catalytic activity">
    <reaction evidence="6">
        <text>adenylyl-molybdopterin + molybdate = Mo-molybdopterin + AMP + H(+)</text>
        <dbReference type="Rhea" id="RHEA:35047"/>
        <dbReference type="ChEBI" id="CHEBI:15378"/>
        <dbReference type="ChEBI" id="CHEBI:36264"/>
        <dbReference type="ChEBI" id="CHEBI:62727"/>
        <dbReference type="ChEBI" id="CHEBI:71302"/>
        <dbReference type="ChEBI" id="CHEBI:456215"/>
        <dbReference type="EC" id="2.10.1.1"/>
    </reaction>
</comment>
<keyword evidence="10" id="KW-1185">Reference proteome</keyword>
<dbReference type="Pfam" id="PF00994">
    <property type="entry name" value="MoCF_biosynth"/>
    <property type="match status" value="1"/>
</dbReference>
<dbReference type="GO" id="GO:0005829">
    <property type="term" value="C:cytosol"/>
    <property type="evidence" value="ECO:0007669"/>
    <property type="project" value="TreeGrafter"/>
</dbReference>
<comment type="cofactor">
    <cofactor evidence="7">
        <name>Mg(2+)</name>
        <dbReference type="ChEBI" id="CHEBI:18420"/>
    </cofactor>
</comment>
<keyword evidence="4 7" id="KW-0500">Molybdenum</keyword>
<evidence type="ECO:0000256" key="1">
    <source>
        <dbReference type="ARBA" id="ARBA00002901"/>
    </source>
</evidence>
<dbReference type="InterPro" id="IPR005110">
    <property type="entry name" value="MoeA_linker/N"/>
</dbReference>
<dbReference type="PROSITE" id="PS01079">
    <property type="entry name" value="MOCF_BIOSYNTHESIS_2"/>
    <property type="match status" value="1"/>
</dbReference>
<dbReference type="InterPro" id="IPR001453">
    <property type="entry name" value="MoaB/Mog_dom"/>
</dbReference>
<dbReference type="InterPro" id="IPR036425">
    <property type="entry name" value="MoaB/Mog-like_dom_sf"/>
</dbReference>
<dbReference type="UniPathway" id="UPA00344"/>
<protein>
    <recommendedName>
        <fullName evidence="7">Molybdopterin molybdenumtransferase</fullName>
        <ecNumber evidence="7">2.10.1.1</ecNumber>
    </recommendedName>
</protein>
<dbReference type="Pfam" id="PF03453">
    <property type="entry name" value="MoeA_N"/>
    <property type="match status" value="1"/>
</dbReference>